<evidence type="ECO:0000259" key="4">
    <source>
        <dbReference type="Pfam" id="PF01833"/>
    </source>
</evidence>
<dbReference type="InterPro" id="IPR011050">
    <property type="entry name" value="Pectin_lyase_fold/virulence"/>
</dbReference>
<dbReference type="NCBIfam" id="TIGR03437">
    <property type="entry name" value="Soli_cterm"/>
    <property type="match status" value="1"/>
</dbReference>
<dbReference type="SMART" id="SM00710">
    <property type="entry name" value="PbH1"/>
    <property type="match status" value="7"/>
</dbReference>
<dbReference type="eggNOG" id="COG3420">
    <property type="taxonomic scope" value="Bacteria"/>
</dbReference>
<sequence length="1063" mass="112203" precursor="true">MPLFLKVSSWAILPLLSAAWAQNSPVISLVANAEGENAVIAPNTWVEIKGTRLASSGDSRTWQNSDFHNSQLPVSLDGVSVTFNGKPAYVYYISPTQVNVLTPPDAMPAGVSVQLTNNGQASAAFAVKAQSSSPSFFNINGSPYVVAQHSADYSLVAPSSLFPGASSPARPGETVLLYANGFGPTTPAAVSGAITQSGNLTPLPSVAIGGIPAEVQFAGLVSPGLFQINVVIPGNASTGDNTLSATLNGVPVAPVALIAVQGSTPAPSAVTFYVAPNGSDLWSGRLAAPNAAASDGPFATLDHARLMVQNIAKAGLNQVNVQVRAGTYYLPSTVMFTAADSGTASMQIVYQNYSGESPVFSGGTRVLNWTHTAGNTWKASLPASTQYFENLFYNGARRLRPRLGVSTANPLGTFYRIANTVYLDAPGPPAAAPSQTCSVYIPGSGWECFDRLQYSAADPIASTWKNLVPAAGNPCGQPAGNQAIAGDIELLVFEQFSTSKLRVSCVDATKRIVYLTGPTGISQNNASEQGFISGNRYLLENVEDALTQPGQWFLDRSATPWTLTYLANPGEDPNAGVVVIPQLAQLLVASNLQYVTFQGLTFEHDNYTLPFTGHISSELEPEIPAAVSFQNSQHITFDSGTVTQTSGTGLEMIPCLNANSPSYCVAADPKAVVTNNIVQNSAFYDIGAVGIRIGNPYQPADNDSNVPQFTTVRNNVVEGYGRTIPAAFGIGQGMGHDNLYTHNDVYDGYHCAISTSQSIADNTVPAGIGNANNVISFNHVYNLLQGIMNDGGSIRIDGGNQVFTAAGNKILNNKIHDVTDASVMDSNGYGGHGVYLDDSTGLVDVENNLIYRVSGFGVYTPHGPAGLNQANTVRNNIVAFARLAMVSVGDPYKNGVPTTIPQSFVYSNNLFYFDRASSSSPKFLPDGGCLYSEGFPFTQYQLWKSNLYWRTDGAFASDSKAFGVQAAAGTGAQAPCGNFNSYSFYGFATWQQSQGEDLQSVVQNPGFNNPSYPADDYSLPHGSPGIGFVVFDAGQAGRSNPVLKPPPVASTFPVKLFNPATDY</sequence>
<dbReference type="KEGG" id="sus:Acid_5604"/>
<accession>Q01N79</accession>
<dbReference type="PANTHER" id="PTHR36453:SF1">
    <property type="entry name" value="RIGHT HANDED BETA HELIX DOMAIN-CONTAINING PROTEIN"/>
    <property type="match status" value="1"/>
</dbReference>
<reference evidence="5" key="1">
    <citation type="submission" date="2006-10" db="EMBL/GenBank/DDBJ databases">
        <title>Complete sequence of Solibacter usitatus Ellin6076.</title>
        <authorList>
            <consortium name="US DOE Joint Genome Institute"/>
            <person name="Copeland A."/>
            <person name="Lucas S."/>
            <person name="Lapidus A."/>
            <person name="Barry K."/>
            <person name="Detter J.C."/>
            <person name="Glavina del Rio T."/>
            <person name="Hammon N."/>
            <person name="Israni S."/>
            <person name="Dalin E."/>
            <person name="Tice H."/>
            <person name="Pitluck S."/>
            <person name="Thompson L.S."/>
            <person name="Brettin T."/>
            <person name="Bruce D."/>
            <person name="Han C."/>
            <person name="Tapia R."/>
            <person name="Gilna P."/>
            <person name="Schmutz J."/>
            <person name="Larimer F."/>
            <person name="Land M."/>
            <person name="Hauser L."/>
            <person name="Kyrpides N."/>
            <person name="Mikhailova N."/>
            <person name="Janssen P.H."/>
            <person name="Kuske C.R."/>
            <person name="Richardson P."/>
        </authorList>
    </citation>
    <scope>NUCLEOTIDE SEQUENCE</scope>
    <source>
        <strain evidence="5">Ellin6076</strain>
    </source>
</reference>
<dbReference type="InterPro" id="IPR012334">
    <property type="entry name" value="Pectin_lyas_fold"/>
</dbReference>
<dbReference type="AlphaFoldDB" id="Q01N79"/>
<dbReference type="Pfam" id="PF01833">
    <property type="entry name" value="TIG"/>
    <property type="match status" value="1"/>
</dbReference>
<evidence type="ECO:0000256" key="1">
    <source>
        <dbReference type="ARBA" id="ARBA00004316"/>
    </source>
</evidence>
<dbReference type="STRING" id="234267.Acid_5604"/>
<feature type="domain" description="IPT/TIG" evidence="4">
    <location>
        <begin position="47"/>
        <end position="122"/>
    </location>
</feature>
<dbReference type="InterPro" id="IPR002909">
    <property type="entry name" value="IPT_dom"/>
</dbReference>
<dbReference type="GO" id="GO:0042995">
    <property type="term" value="C:cell projection"/>
    <property type="evidence" value="ECO:0007669"/>
    <property type="project" value="UniProtKB-SubCell"/>
</dbReference>
<dbReference type="eggNOG" id="COG1075">
    <property type="taxonomic scope" value="Bacteria"/>
</dbReference>
<dbReference type="EMBL" id="CP000473">
    <property type="protein sequence ID" value="ABJ86551.1"/>
    <property type="molecule type" value="Genomic_DNA"/>
</dbReference>
<evidence type="ECO:0000256" key="3">
    <source>
        <dbReference type="SAM" id="SignalP"/>
    </source>
</evidence>
<keyword evidence="3" id="KW-0732">Signal</keyword>
<dbReference type="InterPro" id="IPR014756">
    <property type="entry name" value="Ig_E-set"/>
</dbReference>
<feature type="signal peptide" evidence="3">
    <location>
        <begin position="1"/>
        <end position="21"/>
    </location>
</feature>
<dbReference type="InParanoid" id="Q01N79"/>
<protein>
    <recommendedName>
        <fullName evidence="4">IPT/TIG domain-containing protein</fullName>
    </recommendedName>
</protein>
<gene>
    <name evidence="5" type="ordered locus">Acid_5604</name>
</gene>
<name>Q01N79_SOLUE</name>
<dbReference type="HOGENOM" id="CLU_288834_0_0_0"/>
<keyword evidence="2" id="KW-0966">Cell projection</keyword>
<dbReference type="PANTHER" id="PTHR36453">
    <property type="entry name" value="SECRETED PROTEIN-RELATED"/>
    <property type="match status" value="1"/>
</dbReference>
<feature type="chain" id="PRO_5004162295" description="IPT/TIG domain-containing protein" evidence="3">
    <location>
        <begin position="22"/>
        <end position="1063"/>
    </location>
</feature>
<dbReference type="Gene3D" id="2.160.20.10">
    <property type="entry name" value="Single-stranded right-handed beta-helix, Pectin lyase-like"/>
    <property type="match status" value="2"/>
</dbReference>
<dbReference type="OrthoDB" id="9760240at2"/>
<dbReference type="InterPro" id="IPR006626">
    <property type="entry name" value="PbH1"/>
</dbReference>
<comment type="subcellular location">
    <subcellularLocation>
        <location evidence="1">Cell projection</location>
    </subcellularLocation>
</comment>
<organism evidence="5">
    <name type="scientific">Solibacter usitatus (strain Ellin6076)</name>
    <dbReference type="NCBI Taxonomy" id="234267"/>
    <lineage>
        <taxon>Bacteria</taxon>
        <taxon>Pseudomonadati</taxon>
        <taxon>Acidobacteriota</taxon>
        <taxon>Terriglobia</taxon>
        <taxon>Bryobacterales</taxon>
        <taxon>Solibacteraceae</taxon>
        <taxon>Candidatus Solibacter</taxon>
    </lineage>
</organism>
<dbReference type="SUPFAM" id="SSF81296">
    <property type="entry name" value="E set domains"/>
    <property type="match status" value="1"/>
</dbReference>
<dbReference type="InterPro" id="IPR017803">
    <property type="entry name" value="CHP03437_C"/>
</dbReference>
<dbReference type="InterPro" id="IPR013783">
    <property type="entry name" value="Ig-like_fold"/>
</dbReference>
<proteinExistence type="predicted"/>
<evidence type="ECO:0000313" key="5">
    <source>
        <dbReference type="EMBL" id="ABJ86551.1"/>
    </source>
</evidence>
<dbReference type="SUPFAM" id="SSF51126">
    <property type="entry name" value="Pectin lyase-like"/>
    <property type="match status" value="1"/>
</dbReference>
<dbReference type="Gene3D" id="2.60.40.10">
    <property type="entry name" value="Immunoglobulins"/>
    <property type="match status" value="1"/>
</dbReference>
<evidence type="ECO:0000256" key="2">
    <source>
        <dbReference type="ARBA" id="ARBA00023273"/>
    </source>
</evidence>